<gene>
    <name evidence="1" type="ORF">F5148DRAFT_783934</name>
</gene>
<comment type="caution">
    <text evidence="1">The sequence shown here is derived from an EMBL/GenBank/DDBJ whole genome shotgun (WGS) entry which is preliminary data.</text>
</comment>
<reference evidence="1" key="1">
    <citation type="submission" date="2021-03" db="EMBL/GenBank/DDBJ databases">
        <title>Evolutionary priming and transition to the ectomycorrhizal habit in an iconic lineage of mushroom-forming fungi: is preadaptation a requirement?</title>
        <authorList>
            <consortium name="DOE Joint Genome Institute"/>
            <person name="Looney B.P."/>
            <person name="Miyauchi S."/>
            <person name="Morin E."/>
            <person name="Drula E."/>
            <person name="Courty P.E."/>
            <person name="Chicoki N."/>
            <person name="Fauchery L."/>
            <person name="Kohler A."/>
            <person name="Kuo A."/>
            <person name="LaButti K."/>
            <person name="Pangilinan J."/>
            <person name="Lipzen A."/>
            <person name="Riley R."/>
            <person name="Andreopoulos W."/>
            <person name="He G."/>
            <person name="Johnson J."/>
            <person name="Barry K.W."/>
            <person name="Grigoriev I.V."/>
            <person name="Nagy L."/>
            <person name="Hibbett D."/>
            <person name="Henrissat B."/>
            <person name="Matheny P.B."/>
            <person name="Labbe J."/>
            <person name="Martin A.F."/>
        </authorList>
    </citation>
    <scope>NUCLEOTIDE SEQUENCE</scope>
    <source>
        <strain evidence="1">BPL698</strain>
    </source>
</reference>
<name>A0ACC0TSQ6_9AGAM</name>
<keyword evidence="2" id="KW-1185">Reference proteome</keyword>
<organism evidence="1 2">
    <name type="scientific">Russula earlei</name>
    <dbReference type="NCBI Taxonomy" id="71964"/>
    <lineage>
        <taxon>Eukaryota</taxon>
        <taxon>Fungi</taxon>
        <taxon>Dikarya</taxon>
        <taxon>Basidiomycota</taxon>
        <taxon>Agaricomycotina</taxon>
        <taxon>Agaricomycetes</taxon>
        <taxon>Russulales</taxon>
        <taxon>Russulaceae</taxon>
        <taxon>Russula</taxon>
    </lineage>
</organism>
<accession>A0ACC0TSQ6</accession>
<dbReference type="EMBL" id="JAGFNK010000685">
    <property type="protein sequence ID" value="KAI9443752.1"/>
    <property type="molecule type" value="Genomic_DNA"/>
</dbReference>
<evidence type="ECO:0000313" key="2">
    <source>
        <dbReference type="Proteomes" id="UP001207468"/>
    </source>
</evidence>
<protein>
    <submittedName>
        <fullName evidence="1">Uncharacterized protein</fullName>
    </submittedName>
</protein>
<sequence length="477" mass="53782">MARAARSSTTIGGPSQVSSEAGPYEHGQDRVTINMLPDDVLLEIFHFCVNHRSVGTSEWHTLVHVCQRWRHVVFASPRRLNLRLEYRGKRPVSEILDVWPVLPVVISYRFPKYWRNLSAALKSEHRHRICKIIISYIPTSHCKRLAAAMQKPISGLTSGELWVALNGANTAMSLPPGSFLGGSAPLLRELVLFNCPFPGIPKLLLSANQLVLLRLIHIPDSGYISPQDLGTALSVMSRLQSFFLEFQSPLYPTSRLPPPPTRSVLPKLTFKGVHEYSEDLLAQTEAPLLNELTVKFFMDIDFVLPQLRRLISQAEWFKTCDRATVCTCDEQNLLKIYKGPHQSPYLFLHVICSEFDSQLASLAQVRSSIFPLLSTLVQLEIMNSAIFTPLWKATESRWLELLAPFTAVKDLRLCYDFALPICQALEELAEERVTEVLPALHNIFLRGLRPSESVPKYIEGFVAARRLSGHSVAVHGW</sequence>
<evidence type="ECO:0000313" key="1">
    <source>
        <dbReference type="EMBL" id="KAI9443752.1"/>
    </source>
</evidence>
<dbReference type="Proteomes" id="UP001207468">
    <property type="component" value="Unassembled WGS sequence"/>
</dbReference>
<proteinExistence type="predicted"/>